<proteinExistence type="inferred from homology"/>
<organism evidence="12 13">
    <name type="scientific">Aspergillus brasiliensis</name>
    <dbReference type="NCBI Taxonomy" id="319629"/>
    <lineage>
        <taxon>Eukaryota</taxon>
        <taxon>Fungi</taxon>
        <taxon>Dikarya</taxon>
        <taxon>Ascomycota</taxon>
        <taxon>Pezizomycotina</taxon>
        <taxon>Eurotiomycetes</taxon>
        <taxon>Eurotiomycetidae</taxon>
        <taxon>Eurotiales</taxon>
        <taxon>Aspergillaceae</taxon>
        <taxon>Aspergillus</taxon>
        <taxon>Aspergillus subgen. Circumdati</taxon>
    </lineage>
</organism>
<evidence type="ECO:0000256" key="4">
    <source>
        <dbReference type="ARBA" id="ARBA00022651"/>
    </source>
</evidence>
<evidence type="ECO:0000256" key="8">
    <source>
        <dbReference type="ARBA" id="ARBA00023326"/>
    </source>
</evidence>
<dbReference type="InterPro" id="IPR043595">
    <property type="entry name" value="FaeB/C/D"/>
</dbReference>
<keyword evidence="7 11" id="KW-0119">Carbohydrate metabolism</keyword>
<keyword evidence="5 11" id="KW-0732">Signal</keyword>
<dbReference type="SUPFAM" id="SSF53474">
    <property type="entry name" value="alpha/beta-Hydrolases"/>
    <property type="match status" value="1"/>
</dbReference>
<dbReference type="PANTHER" id="PTHR38050:SF1">
    <property type="entry name" value="FERULOYL ESTERASE C"/>
    <property type="match status" value="1"/>
</dbReference>
<keyword evidence="4 11" id="KW-0858">Xylan degradation</keyword>
<protein>
    <recommendedName>
        <fullName evidence="11">Feruloyl esterase C</fullName>
        <ecNumber evidence="11">3.1.1.73</ecNumber>
    </recommendedName>
    <alternativeName>
        <fullName evidence="11">Ferulic acid esterase C</fullName>
    </alternativeName>
</protein>
<evidence type="ECO:0000256" key="10">
    <source>
        <dbReference type="ARBA" id="ARBA00034075"/>
    </source>
</evidence>
<keyword evidence="6 11" id="KW-0378">Hydrolase</keyword>
<evidence type="ECO:0000256" key="3">
    <source>
        <dbReference type="ARBA" id="ARBA00022525"/>
    </source>
</evidence>
<dbReference type="EC" id="3.1.1.73" evidence="11"/>
<comment type="similarity">
    <text evidence="2 11">Belongs to the faeC family.</text>
</comment>
<feature type="signal peptide" evidence="11">
    <location>
        <begin position="1"/>
        <end position="23"/>
    </location>
</feature>
<evidence type="ECO:0000256" key="7">
    <source>
        <dbReference type="ARBA" id="ARBA00023277"/>
    </source>
</evidence>
<dbReference type="GO" id="GO:0005576">
    <property type="term" value="C:extracellular region"/>
    <property type="evidence" value="ECO:0007669"/>
    <property type="project" value="UniProtKB-SubCell"/>
</dbReference>
<accession>A0A9W5YYL9</accession>
<evidence type="ECO:0000256" key="5">
    <source>
        <dbReference type="ARBA" id="ARBA00022729"/>
    </source>
</evidence>
<dbReference type="InterPro" id="IPR029058">
    <property type="entry name" value="AB_hydrolase_fold"/>
</dbReference>
<dbReference type="PANTHER" id="PTHR38050">
    <property type="match status" value="1"/>
</dbReference>
<keyword evidence="8 11" id="KW-0624">Polysaccharide degradation</keyword>
<reference evidence="12" key="1">
    <citation type="submission" date="2022-07" db="EMBL/GenBank/DDBJ databases">
        <title>Taxonomy of Aspergillus series Nigri: significant species reduction supported by multi-species coalescent approaches.</title>
        <authorList>
            <person name="Bian C."/>
            <person name="Kusuya Y."/>
            <person name="Sklenar F."/>
            <person name="D'hooge E."/>
            <person name="Yaguchi T."/>
            <person name="Takahashi H."/>
            <person name="Hubka V."/>
        </authorList>
    </citation>
    <scope>NUCLEOTIDE SEQUENCE</scope>
    <source>
        <strain evidence="12">CBS 733.88</strain>
    </source>
</reference>
<evidence type="ECO:0000256" key="9">
    <source>
        <dbReference type="ARBA" id="ARBA00025250"/>
    </source>
</evidence>
<dbReference type="Gene3D" id="3.40.50.1820">
    <property type="entry name" value="alpha/beta hydrolase"/>
    <property type="match status" value="1"/>
</dbReference>
<evidence type="ECO:0000313" key="13">
    <source>
        <dbReference type="Proteomes" id="UP001143548"/>
    </source>
</evidence>
<evidence type="ECO:0000256" key="1">
    <source>
        <dbReference type="ARBA" id="ARBA00004613"/>
    </source>
</evidence>
<evidence type="ECO:0000256" key="6">
    <source>
        <dbReference type="ARBA" id="ARBA00022801"/>
    </source>
</evidence>
<dbReference type="GO" id="GO:0030600">
    <property type="term" value="F:feruloyl esterase activity"/>
    <property type="evidence" value="ECO:0007669"/>
    <property type="project" value="UniProtKB-UniRule"/>
</dbReference>
<feature type="chain" id="PRO_5041017229" description="Feruloyl esterase C" evidence="11">
    <location>
        <begin position="24"/>
        <end position="272"/>
    </location>
</feature>
<dbReference type="AlphaFoldDB" id="A0A9W5YYL9"/>
<comment type="subcellular location">
    <subcellularLocation>
        <location evidence="1 11">Secreted</location>
    </subcellularLocation>
</comment>
<comment type="caution">
    <text evidence="12">The sequence shown here is derived from an EMBL/GenBank/DDBJ whole genome shotgun (WGS) entry which is preliminary data.</text>
</comment>
<dbReference type="Proteomes" id="UP001143548">
    <property type="component" value="Unassembled WGS sequence"/>
</dbReference>
<sequence>MIMTRSIFIHTLVALSALASVHGANSPGCGKNPTLSNGVHQINGREYTLKIPDDYDANNPYHLIFGLHWRGGNMNNVVNGDSIQPWYGLETRAQGSAIFIAPNGLNAGWANTNGEDVAFIDAIMEQVESDLCIDQSSRFATGFSWGGGMSYSLACSRAKEFKAVSVLSGGVISGCDGGNDPIAYLGIHGINDPVLPFDGGVELAEKFVGNNGCQPASIEKPQSGSNGWKRTDFDGCSKPVSFIAYDGGHDGAPLGVGSSLAPDATWEFFMAA</sequence>
<evidence type="ECO:0000313" key="12">
    <source>
        <dbReference type="EMBL" id="GKZ24402.1"/>
    </source>
</evidence>
<dbReference type="EMBL" id="BROQ01000085">
    <property type="protein sequence ID" value="GKZ24402.1"/>
    <property type="molecule type" value="Genomic_DNA"/>
</dbReference>
<evidence type="ECO:0000256" key="11">
    <source>
        <dbReference type="RuleBase" id="RU367094"/>
    </source>
</evidence>
<gene>
    <name evidence="12" type="ORF">AbraCBS73388_011215</name>
</gene>
<evidence type="ECO:0000256" key="2">
    <source>
        <dbReference type="ARBA" id="ARBA00010278"/>
    </source>
</evidence>
<comment type="function">
    <text evidence="9 11">Involved in degradation of plant cell walls. Hydrolyzes the feruloyl-arabinose ester bond in arabinoxylans, and the feruloyl-galactose ester bond in pectin. Active against paranitrophenyl-acetate, methyl ferulate and wheat arabinoxylan.</text>
</comment>
<dbReference type="GO" id="GO:0045493">
    <property type="term" value="P:xylan catabolic process"/>
    <property type="evidence" value="ECO:0007669"/>
    <property type="project" value="UniProtKB-UniRule"/>
</dbReference>
<keyword evidence="3 11" id="KW-0964">Secreted</keyword>
<comment type="catalytic activity">
    <reaction evidence="10 11">
        <text>feruloyl-polysaccharide + H2O = ferulate + polysaccharide.</text>
        <dbReference type="EC" id="3.1.1.73"/>
    </reaction>
</comment>
<name>A0A9W5YYL9_9EURO</name>